<comment type="caution">
    <text evidence="2">The sequence shown here is derived from an EMBL/GenBank/DDBJ whole genome shotgun (WGS) entry which is preliminary data.</text>
</comment>
<feature type="compositionally biased region" description="Low complexity" evidence="1">
    <location>
        <begin position="72"/>
        <end position="87"/>
    </location>
</feature>
<dbReference type="Proteomes" id="UP000305929">
    <property type="component" value="Unassembled WGS sequence"/>
</dbReference>
<name>A0A4U5WCT8_STRLS</name>
<evidence type="ECO:0000313" key="2">
    <source>
        <dbReference type="EMBL" id="TKS99488.1"/>
    </source>
</evidence>
<evidence type="ECO:0000313" key="3">
    <source>
        <dbReference type="Proteomes" id="UP000305929"/>
    </source>
</evidence>
<proteinExistence type="predicted"/>
<feature type="compositionally biased region" description="Low complexity" evidence="1">
    <location>
        <begin position="186"/>
        <end position="196"/>
    </location>
</feature>
<feature type="compositionally biased region" description="Polar residues" evidence="1">
    <location>
        <begin position="163"/>
        <end position="173"/>
    </location>
</feature>
<gene>
    <name evidence="2" type="ORF">E4U91_04690</name>
</gene>
<feature type="compositionally biased region" description="Basic residues" evidence="1">
    <location>
        <begin position="211"/>
        <end position="224"/>
    </location>
</feature>
<protein>
    <submittedName>
        <fullName evidence="2">Uncharacterized protein</fullName>
    </submittedName>
</protein>
<evidence type="ECO:0000256" key="1">
    <source>
        <dbReference type="SAM" id="MobiDB-lite"/>
    </source>
</evidence>
<dbReference type="OrthoDB" id="4321137at2"/>
<dbReference type="AlphaFoldDB" id="A0A4U5WCT8"/>
<dbReference type="EMBL" id="SZNQ01000001">
    <property type="protein sequence ID" value="TKS99488.1"/>
    <property type="molecule type" value="Genomic_DNA"/>
</dbReference>
<accession>A0A4U5WCT8</accession>
<keyword evidence="3" id="KW-1185">Reference proteome</keyword>
<organism evidence="2 3">
    <name type="scientific">Streptomyces lasalocidi</name>
    <name type="common">Streptomyces lasaliensis</name>
    <dbReference type="NCBI Taxonomy" id="324833"/>
    <lineage>
        <taxon>Bacteria</taxon>
        <taxon>Bacillati</taxon>
        <taxon>Actinomycetota</taxon>
        <taxon>Actinomycetes</taxon>
        <taxon>Kitasatosporales</taxon>
        <taxon>Streptomycetaceae</taxon>
        <taxon>Streptomyces</taxon>
    </lineage>
</organism>
<sequence>MPARVVQVAEPLRCAVRAARPPVDAFAAPCAALPVTPCAPPFPCGPASHRSSGRGRVSQATAAPVTATGHSTTPATPRTPAPAYTAMRRPRGDRAPALCHAPPATRPTRPAPGTFPSVDAAVRTGPGCADVDDCCTVMALTSRDFAVGLSGCPRRAGHHAVPSTVSPDLSSTWVSERSGSVRERSASFPRSTARAASPPPGGGRSTPRARCAGRRPRRGWAHRT</sequence>
<reference evidence="2 3" key="1">
    <citation type="submission" date="2019-04" db="EMBL/GenBank/DDBJ databases">
        <title>Streptomyces lasaliensis sp. nov., an Actinomycete isolated from soil which produces the polyether antibiotic lasalocid.</title>
        <authorList>
            <person name="Erwin G."/>
            <person name="Haber C."/>
        </authorList>
    </citation>
    <scope>NUCLEOTIDE SEQUENCE [LARGE SCALE GENOMIC DNA]</scope>
    <source>
        <strain evidence="2 3">X-537</strain>
    </source>
</reference>
<feature type="region of interest" description="Disordered" evidence="1">
    <location>
        <begin position="155"/>
        <end position="224"/>
    </location>
</feature>
<feature type="region of interest" description="Disordered" evidence="1">
    <location>
        <begin position="45"/>
        <end position="115"/>
    </location>
</feature>
<feature type="compositionally biased region" description="Low complexity" evidence="1">
    <location>
        <begin position="101"/>
        <end position="112"/>
    </location>
</feature>